<dbReference type="Pfam" id="PF07929">
    <property type="entry name" value="PRiA4_ORF3"/>
    <property type="match status" value="1"/>
</dbReference>
<evidence type="ECO:0000259" key="1">
    <source>
        <dbReference type="Pfam" id="PF07929"/>
    </source>
</evidence>
<evidence type="ECO:0000313" key="2">
    <source>
        <dbReference type="EMBL" id="PWJ60677.1"/>
    </source>
</evidence>
<evidence type="ECO:0000313" key="3">
    <source>
        <dbReference type="Proteomes" id="UP000245880"/>
    </source>
</evidence>
<organism evidence="2 3">
    <name type="scientific">Dyadobacter jejuensis</name>
    <dbReference type="NCBI Taxonomy" id="1082580"/>
    <lineage>
        <taxon>Bacteria</taxon>
        <taxon>Pseudomonadati</taxon>
        <taxon>Bacteroidota</taxon>
        <taxon>Cytophagia</taxon>
        <taxon>Cytophagales</taxon>
        <taxon>Spirosomataceae</taxon>
        <taxon>Dyadobacter</taxon>
    </lineage>
</organism>
<dbReference type="PANTHER" id="PTHR41878">
    <property type="entry name" value="LEXA REPRESSOR-RELATED"/>
    <property type="match status" value="1"/>
</dbReference>
<feature type="domain" description="Plasmid pRiA4b Orf3-like" evidence="1">
    <location>
        <begin position="3"/>
        <end position="180"/>
    </location>
</feature>
<protein>
    <submittedName>
        <fullName evidence="2">PRiA4b ORF-3-like protein</fullName>
    </submittedName>
</protein>
<sequence length="190" mass="21772">MSFQFKIQLKNVSKPTVWRKVTVPEEYTFEQFHEVIQVAFGWDMYHLFQFNPVGRGRTELVIGMVDEDFDDFGEEKLDASETVLSDVFEDEGQKYLYLYDFGDDWEHQITLEAIIDDGAETPTLLDGQGACPPEDCGGAPGYAHLKEVLADPQHPEHASMKEWLGMPLDFVFDPKEIELDDLKVMVSEVE</sequence>
<dbReference type="RefSeq" id="WP_109672987.1">
    <property type="nucleotide sequence ID" value="NZ_QGDT01000001.1"/>
</dbReference>
<dbReference type="InterPro" id="IPR024047">
    <property type="entry name" value="MM3350-like_sf"/>
</dbReference>
<dbReference type="Proteomes" id="UP000245880">
    <property type="component" value="Unassembled WGS sequence"/>
</dbReference>
<gene>
    <name evidence="2" type="ORF">CLV98_101862</name>
</gene>
<dbReference type="SUPFAM" id="SSF159941">
    <property type="entry name" value="MM3350-like"/>
    <property type="match status" value="1"/>
</dbReference>
<proteinExistence type="predicted"/>
<reference evidence="2 3" key="1">
    <citation type="submission" date="2018-03" db="EMBL/GenBank/DDBJ databases">
        <title>Genomic Encyclopedia of Archaeal and Bacterial Type Strains, Phase II (KMG-II): from individual species to whole genera.</title>
        <authorList>
            <person name="Goeker M."/>
        </authorList>
    </citation>
    <scope>NUCLEOTIDE SEQUENCE [LARGE SCALE GENOMIC DNA]</scope>
    <source>
        <strain evidence="2 3">DSM 100346</strain>
    </source>
</reference>
<dbReference type="PANTHER" id="PTHR41878:SF1">
    <property type="entry name" value="TNPR PROTEIN"/>
    <property type="match status" value="1"/>
</dbReference>
<comment type="caution">
    <text evidence="2">The sequence shown here is derived from an EMBL/GenBank/DDBJ whole genome shotgun (WGS) entry which is preliminary data.</text>
</comment>
<dbReference type="OrthoDB" id="9801392at2"/>
<accession>A0A316BDU4</accession>
<dbReference type="InterPro" id="IPR012912">
    <property type="entry name" value="Plasmid_pRiA4b_Orf3-like"/>
</dbReference>
<dbReference type="AlphaFoldDB" id="A0A316BDU4"/>
<name>A0A316BDU4_9BACT</name>
<dbReference type="Gene3D" id="3.10.290.30">
    <property type="entry name" value="MM3350-like"/>
    <property type="match status" value="1"/>
</dbReference>
<keyword evidence="3" id="KW-1185">Reference proteome</keyword>
<dbReference type="EMBL" id="QGDT01000001">
    <property type="protein sequence ID" value="PWJ60677.1"/>
    <property type="molecule type" value="Genomic_DNA"/>
</dbReference>